<evidence type="ECO:0000256" key="1">
    <source>
        <dbReference type="ARBA" id="ARBA00010875"/>
    </source>
</evidence>
<dbReference type="NCBIfam" id="TIGR00043">
    <property type="entry name" value="rRNA maturation RNase YbeY"/>
    <property type="match status" value="1"/>
</dbReference>
<dbReference type="GO" id="GO:0004521">
    <property type="term" value="F:RNA endonuclease activity"/>
    <property type="evidence" value="ECO:0007669"/>
    <property type="project" value="UniProtKB-UniRule"/>
</dbReference>
<dbReference type="InterPro" id="IPR023091">
    <property type="entry name" value="MetalPrtase_cat_dom_sf_prd"/>
</dbReference>
<dbReference type="RefSeq" id="WP_088594059.1">
    <property type="nucleotide sequence ID" value="NZ_CP022022.1"/>
</dbReference>
<keyword evidence="9" id="KW-1185">Reference proteome</keyword>
<dbReference type="GO" id="GO:0008270">
    <property type="term" value="F:zinc ion binding"/>
    <property type="evidence" value="ECO:0007669"/>
    <property type="project" value="UniProtKB-UniRule"/>
</dbReference>
<dbReference type="GO" id="GO:0005737">
    <property type="term" value="C:cytoplasm"/>
    <property type="evidence" value="ECO:0007669"/>
    <property type="project" value="UniProtKB-SubCell"/>
</dbReference>
<comment type="cofactor">
    <cofactor evidence="7">
        <name>Zn(2+)</name>
        <dbReference type="ChEBI" id="CHEBI:29105"/>
    </cofactor>
    <text evidence="7">Binds 1 zinc ion.</text>
</comment>
<dbReference type="Pfam" id="PF02130">
    <property type="entry name" value="YbeY"/>
    <property type="match status" value="1"/>
</dbReference>
<gene>
    <name evidence="7 8" type="primary">ybeY</name>
    <name evidence="8" type="ORF">CBG49_07815</name>
</gene>
<organism evidence="8 9">
    <name type="scientific">Capnocytophaga endodontalis</name>
    <dbReference type="NCBI Taxonomy" id="2708117"/>
    <lineage>
        <taxon>Bacteria</taxon>
        <taxon>Pseudomonadati</taxon>
        <taxon>Bacteroidota</taxon>
        <taxon>Flavobacteriia</taxon>
        <taxon>Flavobacteriales</taxon>
        <taxon>Flavobacteriaceae</taxon>
        <taxon>Capnocytophaga</taxon>
    </lineage>
</organism>
<comment type="similarity">
    <text evidence="1 7">Belongs to the endoribonuclease YbeY family.</text>
</comment>
<evidence type="ECO:0000256" key="3">
    <source>
        <dbReference type="ARBA" id="ARBA00022723"/>
    </source>
</evidence>
<dbReference type="EMBL" id="CP022022">
    <property type="protein sequence ID" value="ASF42985.1"/>
    <property type="molecule type" value="Genomic_DNA"/>
</dbReference>
<dbReference type="PANTHER" id="PTHR46986:SF1">
    <property type="entry name" value="ENDORIBONUCLEASE YBEY, CHLOROPLASTIC"/>
    <property type="match status" value="1"/>
</dbReference>
<feature type="binding site" evidence="7">
    <location>
        <position position="110"/>
    </location>
    <ligand>
        <name>Zn(2+)</name>
        <dbReference type="ChEBI" id="CHEBI:29105"/>
        <note>catalytic</note>
    </ligand>
</feature>
<protein>
    <recommendedName>
        <fullName evidence="7">Endoribonuclease YbeY</fullName>
        <ecNumber evidence="7">3.1.-.-</ecNumber>
    </recommendedName>
</protein>
<dbReference type="KEGG" id="capn:CBG49_07815"/>
<accession>A0A1Z4BNY8</accession>
<dbReference type="PANTHER" id="PTHR46986">
    <property type="entry name" value="ENDORIBONUCLEASE YBEY, CHLOROPLASTIC"/>
    <property type="match status" value="1"/>
</dbReference>
<dbReference type="EC" id="3.1.-.-" evidence="7"/>
<evidence type="ECO:0000256" key="5">
    <source>
        <dbReference type="ARBA" id="ARBA00022801"/>
    </source>
</evidence>
<dbReference type="AlphaFoldDB" id="A0A1Z4BNY8"/>
<comment type="function">
    <text evidence="7">Single strand-specific metallo-endoribonuclease involved in late-stage 70S ribosome quality control and in maturation of the 3' terminus of the 16S rRNA.</text>
</comment>
<keyword evidence="7" id="KW-0698">rRNA processing</keyword>
<evidence type="ECO:0000256" key="6">
    <source>
        <dbReference type="ARBA" id="ARBA00022833"/>
    </source>
</evidence>
<feature type="binding site" evidence="7">
    <location>
        <position position="106"/>
    </location>
    <ligand>
        <name>Zn(2+)</name>
        <dbReference type="ChEBI" id="CHEBI:29105"/>
        <note>catalytic</note>
    </ligand>
</feature>
<keyword evidence="3 7" id="KW-0479">Metal-binding</keyword>
<evidence type="ECO:0000313" key="8">
    <source>
        <dbReference type="EMBL" id="ASF42985.1"/>
    </source>
</evidence>
<dbReference type="SUPFAM" id="SSF55486">
    <property type="entry name" value="Metalloproteases ('zincins'), catalytic domain"/>
    <property type="match status" value="1"/>
</dbReference>
<evidence type="ECO:0000313" key="9">
    <source>
        <dbReference type="Proteomes" id="UP000197007"/>
    </source>
</evidence>
<comment type="subcellular location">
    <subcellularLocation>
        <location evidence="7">Cytoplasm</location>
    </subcellularLocation>
</comment>
<keyword evidence="7" id="KW-0690">Ribosome biogenesis</keyword>
<evidence type="ECO:0000256" key="7">
    <source>
        <dbReference type="HAMAP-Rule" id="MF_00009"/>
    </source>
</evidence>
<dbReference type="GO" id="GO:0004222">
    <property type="term" value="F:metalloendopeptidase activity"/>
    <property type="evidence" value="ECO:0007669"/>
    <property type="project" value="InterPro"/>
</dbReference>
<dbReference type="GO" id="GO:0006364">
    <property type="term" value="P:rRNA processing"/>
    <property type="evidence" value="ECO:0007669"/>
    <property type="project" value="UniProtKB-UniRule"/>
</dbReference>
<name>A0A1Z4BNY8_9FLAO</name>
<keyword evidence="4 7" id="KW-0255">Endonuclease</keyword>
<keyword evidence="6 7" id="KW-0862">Zinc</keyword>
<dbReference type="HAMAP" id="MF_00009">
    <property type="entry name" value="Endoribonucl_YbeY"/>
    <property type="match status" value="1"/>
</dbReference>
<keyword evidence="7" id="KW-0963">Cytoplasm</keyword>
<evidence type="ECO:0000256" key="4">
    <source>
        <dbReference type="ARBA" id="ARBA00022759"/>
    </source>
</evidence>
<evidence type="ECO:0000256" key="2">
    <source>
        <dbReference type="ARBA" id="ARBA00022722"/>
    </source>
</evidence>
<dbReference type="InterPro" id="IPR002036">
    <property type="entry name" value="YbeY"/>
</dbReference>
<keyword evidence="2 7" id="KW-0540">Nuclease</keyword>
<feature type="binding site" evidence="7">
    <location>
        <position position="116"/>
    </location>
    <ligand>
        <name>Zn(2+)</name>
        <dbReference type="ChEBI" id="CHEBI:29105"/>
        <note>catalytic</note>
    </ligand>
</feature>
<dbReference type="Gene3D" id="3.40.390.30">
    <property type="entry name" value="Metalloproteases ('zincins'), catalytic domain"/>
    <property type="match status" value="1"/>
</dbReference>
<sequence length="139" mass="16460">MTSFFNETPFIFPYNKNSVKRWVKSVAKSEDKEAGNINYIFCDDEYLHKINVEYLQHDTLTDIITFDYTEGKVLHSDIYISVERVKENAEIFKVPFQRELLRVLAHGLLHLCGYKDKTPKDSALMRQKEEEMMLLFDQL</sequence>
<reference evidence="9" key="1">
    <citation type="submission" date="2017-06" db="EMBL/GenBank/DDBJ databases">
        <title>Complete genome sequence of Capnocytophaga sp. KCOM 1579 (=ChDC OS43) isolated from a human refractory periapical abscess lesion.</title>
        <authorList>
            <person name="Kook J.-K."/>
            <person name="Park S.-N."/>
            <person name="Lim Y.K."/>
            <person name="Roh H."/>
        </authorList>
    </citation>
    <scope>NUCLEOTIDE SEQUENCE [LARGE SCALE GENOMIC DNA]</scope>
    <source>
        <strain evidence="9">ChDC OS43</strain>
    </source>
</reference>
<keyword evidence="5 7" id="KW-0378">Hydrolase</keyword>
<proteinExistence type="inferred from homology"/>
<dbReference type="Proteomes" id="UP000197007">
    <property type="component" value="Chromosome"/>
</dbReference>